<dbReference type="EMBL" id="CP011797">
    <property type="protein sequence ID" value="ATX77616.1"/>
    <property type="molecule type" value="Genomic_DNA"/>
</dbReference>
<dbReference type="KEGG" id="rfo:REIFOR_02491"/>
<dbReference type="PANTHER" id="PTHR32322:SF2">
    <property type="entry name" value="EAMA DOMAIN-CONTAINING PROTEIN"/>
    <property type="match status" value="1"/>
</dbReference>
<dbReference type="Pfam" id="PF00892">
    <property type="entry name" value="EamA"/>
    <property type="match status" value="2"/>
</dbReference>
<feature type="domain" description="EamA" evidence="7">
    <location>
        <begin position="13"/>
        <end position="137"/>
    </location>
</feature>
<reference evidence="8 9" key="1">
    <citation type="journal article" date="2017" name="Environ. Microbiol.">
        <title>Genomic and physiological analyses of 'Reinekea forsetii' reveal a versatile opportunistic lifestyle during spring algae blooms.</title>
        <authorList>
            <person name="Avci B."/>
            <person name="Hahnke R.L."/>
            <person name="Chafee M."/>
            <person name="Fischer T."/>
            <person name="Gruber-Vodicka H."/>
            <person name="Tegetmeyer H.E."/>
            <person name="Harder J."/>
            <person name="Fuchs B.M."/>
            <person name="Amann R.I."/>
            <person name="Teeling H."/>
        </authorList>
    </citation>
    <scope>NUCLEOTIDE SEQUENCE [LARGE SCALE GENOMIC DNA]</scope>
    <source>
        <strain evidence="8 9">Hel1_31_D35</strain>
    </source>
</reference>
<feature type="domain" description="EamA" evidence="7">
    <location>
        <begin position="149"/>
        <end position="277"/>
    </location>
</feature>
<feature type="transmembrane region" description="Helical" evidence="6">
    <location>
        <begin position="123"/>
        <end position="141"/>
    </location>
</feature>
<evidence type="ECO:0000256" key="1">
    <source>
        <dbReference type="ARBA" id="ARBA00004141"/>
    </source>
</evidence>
<dbReference type="SUPFAM" id="SSF103481">
    <property type="entry name" value="Multidrug resistance efflux transporter EmrE"/>
    <property type="match status" value="2"/>
</dbReference>
<gene>
    <name evidence="8" type="ORF">REIFOR_02491</name>
</gene>
<proteinExistence type="inferred from homology"/>
<feature type="transmembrane region" description="Helical" evidence="6">
    <location>
        <begin position="66"/>
        <end position="86"/>
    </location>
</feature>
<dbReference type="Proteomes" id="UP000229757">
    <property type="component" value="Chromosome"/>
</dbReference>
<dbReference type="PANTHER" id="PTHR32322">
    <property type="entry name" value="INNER MEMBRANE TRANSPORTER"/>
    <property type="match status" value="1"/>
</dbReference>
<feature type="transmembrane region" description="Helical" evidence="6">
    <location>
        <begin position="240"/>
        <end position="257"/>
    </location>
</feature>
<feature type="transmembrane region" description="Helical" evidence="6">
    <location>
        <begin position="92"/>
        <end position="111"/>
    </location>
</feature>
<comment type="subcellular location">
    <subcellularLocation>
        <location evidence="1">Membrane</location>
        <topology evidence="1">Multi-pass membrane protein</topology>
    </subcellularLocation>
</comment>
<feature type="transmembrane region" description="Helical" evidence="6">
    <location>
        <begin position="36"/>
        <end position="54"/>
    </location>
</feature>
<name>A0A2K8KYV2_9GAMM</name>
<accession>A0A2K8KYV2</accession>
<evidence type="ECO:0000313" key="8">
    <source>
        <dbReference type="EMBL" id="ATX77616.1"/>
    </source>
</evidence>
<dbReference type="OrthoDB" id="9150437at2"/>
<comment type="similarity">
    <text evidence="2">Belongs to the EamA transporter family.</text>
</comment>
<evidence type="ECO:0000256" key="6">
    <source>
        <dbReference type="SAM" id="Phobius"/>
    </source>
</evidence>
<protein>
    <submittedName>
        <fullName evidence="8">Permease of the drug/metabolite transporter (DMT) superfamily</fullName>
    </submittedName>
</protein>
<sequence length="294" mass="31981">MPNNSSAPTITLHLTIFFWACGALFAKIIDLPAAEIIYLRSVPGFLVLTLLALALKKSFYFRPMDLFFGILIGLLTVTHWVTFYQSVQASTVALGLIMLYTHPVFTTLGEALIHRQRPNRQQLLLALSGLVGIALVSLQSLSSGFNLPAIGLGLISAILFASRNLFSKYLASHIPSLMQMWLQLLTAVVALGLFFGLEPVQSANQQDWLLLALLGVVFVALPHTGYLYALKHLGPTRASLMGMIQPVYAIGLAFLILDEFPTLLEITGGIIILGAASWATLDARGDQPKPRPAL</sequence>
<feature type="transmembrane region" description="Helical" evidence="6">
    <location>
        <begin position="263"/>
        <end position="281"/>
    </location>
</feature>
<dbReference type="RefSeq" id="WP_100257861.1">
    <property type="nucleotide sequence ID" value="NZ_CP011797.1"/>
</dbReference>
<evidence type="ECO:0000313" key="9">
    <source>
        <dbReference type="Proteomes" id="UP000229757"/>
    </source>
</evidence>
<dbReference type="InterPro" id="IPR037185">
    <property type="entry name" value="EmrE-like"/>
</dbReference>
<evidence type="ECO:0000256" key="2">
    <source>
        <dbReference type="ARBA" id="ARBA00007362"/>
    </source>
</evidence>
<evidence type="ECO:0000256" key="5">
    <source>
        <dbReference type="ARBA" id="ARBA00023136"/>
    </source>
</evidence>
<feature type="transmembrane region" description="Helical" evidence="6">
    <location>
        <begin position="208"/>
        <end position="228"/>
    </location>
</feature>
<feature type="transmembrane region" description="Helical" evidence="6">
    <location>
        <begin position="178"/>
        <end position="196"/>
    </location>
</feature>
<feature type="transmembrane region" description="Helical" evidence="6">
    <location>
        <begin position="147"/>
        <end position="166"/>
    </location>
</feature>
<dbReference type="InterPro" id="IPR050638">
    <property type="entry name" value="AA-Vitamin_Transporters"/>
</dbReference>
<keyword evidence="4 6" id="KW-1133">Transmembrane helix</keyword>
<keyword evidence="5 6" id="KW-0472">Membrane</keyword>
<dbReference type="InterPro" id="IPR000620">
    <property type="entry name" value="EamA_dom"/>
</dbReference>
<organism evidence="8 9">
    <name type="scientific">Reinekea forsetii</name>
    <dbReference type="NCBI Taxonomy" id="1336806"/>
    <lineage>
        <taxon>Bacteria</taxon>
        <taxon>Pseudomonadati</taxon>
        <taxon>Pseudomonadota</taxon>
        <taxon>Gammaproteobacteria</taxon>
        <taxon>Oceanospirillales</taxon>
        <taxon>Saccharospirillaceae</taxon>
        <taxon>Reinekea</taxon>
    </lineage>
</organism>
<evidence type="ECO:0000256" key="3">
    <source>
        <dbReference type="ARBA" id="ARBA00022692"/>
    </source>
</evidence>
<keyword evidence="3 6" id="KW-0812">Transmembrane</keyword>
<dbReference type="AlphaFoldDB" id="A0A2K8KYV2"/>
<evidence type="ECO:0000259" key="7">
    <source>
        <dbReference type="Pfam" id="PF00892"/>
    </source>
</evidence>
<keyword evidence="9" id="KW-1185">Reference proteome</keyword>
<dbReference type="GO" id="GO:0016020">
    <property type="term" value="C:membrane"/>
    <property type="evidence" value="ECO:0007669"/>
    <property type="project" value="UniProtKB-SubCell"/>
</dbReference>
<evidence type="ECO:0000256" key="4">
    <source>
        <dbReference type="ARBA" id="ARBA00022989"/>
    </source>
</evidence>